<sequence>MSRPQLRAQSSDKATLTARDVAAAVRLLVPPGQLRDLATEQGGCVLSLLRAALSLGSHFGRKSSSKRLMSAGGLRDSLDHSKLLRNEWRSPVSVQHSRATAALACRQHEEVLFRHTLDISVCQEGLVARPLALVFWRLRLDWLWRRWWQAPQLRASSLRRDSCVQSASELVSKVSLAKSDARAAKSEALKSMVSAAVARGLESGELTGAY</sequence>
<organism evidence="1 2">
    <name type="scientific">[Myrmecia] bisecta</name>
    <dbReference type="NCBI Taxonomy" id="41462"/>
    <lineage>
        <taxon>Eukaryota</taxon>
        <taxon>Viridiplantae</taxon>
        <taxon>Chlorophyta</taxon>
        <taxon>core chlorophytes</taxon>
        <taxon>Trebouxiophyceae</taxon>
        <taxon>Trebouxiales</taxon>
        <taxon>Trebouxiaceae</taxon>
        <taxon>Myrmecia</taxon>
    </lineage>
</organism>
<name>A0AAW1PEU2_9CHLO</name>
<evidence type="ECO:0000313" key="1">
    <source>
        <dbReference type="EMBL" id="KAK9806983.1"/>
    </source>
</evidence>
<accession>A0AAW1PEU2</accession>
<evidence type="ECO:0000313" key="2">
    <source>
        <dbReference type="Proteomes" id="UP001489004"/>
    </source>
</evidence>
<gene>
    <name evidence="1" type="ORF">WJX72_009429</name>
</gene>
<dbReference type="Proteomes" id="UP001489004">
    <property type="component" value="Unassembled WGS sequence"/>
</dbReference>
<dbReference type="EMBL" id="JALJOR010000013">
    <property type="protein sequence ID" value="KAK9806983.1"/>
    <property type="molecule type" value="Genomic_DNA"/>
</dbReference>
<proteinExistence type="predicted"/>
<reference evidence="1 2" key="1">
    <citation type="journal article" date="2024" name="Nat. Commun.">
        <title>Phylogenomics reveals the evolutionary origins of lichenization in chlorophyte algae.</title>
        <authorList>
            <person name="Puginier C."/>
            <person name="Libourel C."/>
            <person name="Otte J."/>
            <person name="Skaloud P."/>
            <person name="Haon M."/>
            <person name="Grisel S."/>
            <person name="Petersen M."/>
            <person name="Berrin J.G."/>
            <person name="Delaux P.M."/>
            <person name="Dal Grande F."/>
            <person name="Keller J."/>
        </authorList>
    </citation>
    <scope>NUCLEOTIDE SEQUENCE [LARGE SCALE GENOMIC DNA]</scope>
    <source>
        <strain evidence="1 2">SAG 2043</strain>
    </source>
</reference>
<comment type="caution">
    <text evidence="1">The sequence shown here is derived from an EMBL/GenBank/DDBJ whole genome shotgun (WGS) entry which is preliminary data.</text>
</comment>
<dbReference type="AlphaFoldDB" id="A0AAW1PEU2"/>
<keyword evidence="2" id="KW-1185">Reference proteome</keyword>
<protein>
    <submittedName>
        <fullName evidence="1">Uncharacterized protein</fullName>
    </submittedName>
</protein>